<feature type="transmembrane region" description="Helical" evidence="7">
    <location>
        <begin position="46"/>
        <end position="64"/>
    </location>
</feature>
<dbReference type="OrthoDB" id="292566at2"/>
<evidence type="ECO:0000313" key="9">
    <source>
        <dbReference type="EMBL" id="RAL21008.1"/>
    </source>
</evidence>
<dbReference type="AlphaFoldDB" id="A0A328C3Y2"/>
<dbReference type="CDD" id="cd07326">
    <property type="entry name" value="M56_BlaR1_MecR1_like"/>
    <property type="match status" value="1"/>
</dbReference>
<feature type="transmembrane region" description="Helical" evidence="7">
    <location>
        <begin position="156"/>
        <end position="177"/>
    </location>
</feature>
<evidence type="ECO:0000256" key="7">
    <source>
        <dbReference type="SAM" id="Phobius"/>
    </source>
</evidence>
<comment type="cofactor">
    <cofactor evidence="6">
        <name>Zn(2+)</name>
        <dbReference type="ChEBI" id="CHEBI:29105"/>
    </cofactor>
    <text evidence="6">Binds 1 zinc ion per subunit.</text>
</comment>
<dbReference type="EMBL" id="QHKO01000007">
    <property type="protein sequence ID" value="RAL21008.1"/>
    <property type="molecule type" value="Genomic_DNA"/>
</dbReference>
<dbReference type="GO" id="GO:0046872">
    <property type="term" value="F:metal ion binding"/>
    <property type="evidence" value="ECO:0007669"/>
    <property type="project" value="UniProtKB-KW"/>
</dbReference>
<keyword evidence="3 6" id="KW-0378">Hydrolase</keyword>
<feature type="transmembrane region" description="Helical" evidence="7">
    <location>
        <begin position="101"/>
        <end position="122"/>
    </location>
</feature>
<dbReference type="PANTHER" id="PTHR34978">
    <property type="entry name" value="POSSIBLE SENSOR-TRANSDUCER PROTEIN BLAR"/>
    <property type="match status" value="1"/>
</dbReference>
<evidence type="ECO:0000256" key="1">
    <source>
        <dbReference type="ARBA" id="ARBA00022670"/>
    </source>
</evidence>
<dbReference type="Gene3D" id="3.30.2010.10">
    <property type="entry name" value="Metalloproteases ('zincins'), catalytic domain"/>
    <property type="match status" value="1"/>
</dbReference>
<accession>A0A328C3Y2</accession>
<evidence type="ECO:0000259" key="8">
    <source>
        <dbReference type="Pfam" id="PF01435"/>
    </source>
</evidence>
<evidence type="ECO:0000256" key="5">
    <source>
        <dbReference type="ARBA" id="ARBA00023049"/>
    </source>
</evidence>
<evidence type="ECO:0000256" key="3">
    <source>
        <dbReference type="ARBA" id="ARBA00022801"/>
    </source>
</evidence>
<sequence length="319" mass="34400">MSGLLEIVTFSVALIGLVAWLGTVFLAPSRLSSGMPPGPRALLARLWLYAPFWIPALVLVASLLPGTLGALLGFGDHCTLHGGHHHHLCLWHPPHLSNHPLAWSISAAVLLPVVCLLARAAWARWQERRLAAALVRTSRPSSLGPDIRLLDRQEPIALTVGVLHPVILLSTGLLASVSPQTLAIIVRHERAHVRRRDTTRALLDGFAAAILPRALRADLLRELTLAREQACDRAAAQKEGRVQVAAALTEVARLGLPQPAFGMSAGASSLEARVLHLLNPPSLSRWWPAWPMTCVVVLAALGAGPIHNLIERVVTLLLH</sequence>
<keyword evidence="2" id="KW-0479">Metal-binding</keyword>
<feature type="transmembrane region" description="Helical" evidence="7">
    <location>
        <begin position="6"/>
        <end position="26"/>
    </location>
</feature>
<comment type="caution">
    <text evidence="9">The sequence shown here is derived from an EMBL/GenBank/DDBJ whole genome shotgun (WGS) entry which is preliminary data.</text>
</comment>
<dbReference type="Proteomes" id="UP000249169">
    <property type="component" value="Unassembled WGS sequence"/>
</dbReference>
<dbReference type="Pfam" id="PF01435">
    <property type="entry name" value="Peptidase_M48"/>
    <property type="match status" value="1"/>
</dbReference>
<proteinExistence type="inferred from homology"/>
<evidence type="ECO:0000313" key="10">
    <source>
        <dbReference type="Proteomes" id="UP000249169"/>
    </source>
</evidence>
<dbReference type="PANTHER" id="PTHR34978:SF3">
    <property type="entry name" value="SLR0241 PROTEIN"/>
    <property type="match status" value="1"/>
</dbReference>
<dbReference type="GO" id="GO:0006508">
    <property type="term" value="P:proteolysis"/>
    <property type="evidence" value="ECO:0007669"/>
    <property type="project" value="UniProtKB-KW"/>
</dbReference>
<keyword evidence="5 6" id="KW-0482">Metalloprotease</keyword>
<comment type="similarity">
    <text evidence="6">Belongs to the peptidase M48 family.</text>
</comment>
<organism evidence="9 10">
    <name type="scientific">Lujinxingia litoralis</name>
    <dbReference type="NCBI Taxonomy" id="2211119"/>
    <lineage>
        <taxon>Bacteria</taxon>
        <taxon>Deltaproteobacteria</taxon>
        <taxon>Bradymonadales</taxon>
        <taxon>Lujinxingiaceae</taxon>
        <taxon>Lujinxingia</taxon>
    </lineage>
</organism>
<dbReference type="RefSeq" id="WP_111730739.1">
    <property type="nucleotide sequence ID" value="NZ_QHKO01000007.1"/>
</dbReference>
<dbReference type="InterPro" id="IPR001915">
    <property type="entry name" value="Peptidase_M48"/>
</dbReference>
<keyword evidence="1 6" id="KW-0645">Protease</keyword>
<keyword evidence="7" id="KW-0812">Transmembrane</keyword>
<keyword evidence="10" id="KW-1185">Reference proteome</keyword>
<evidence type="ECO:0000256" key="2">
    <source>
        <dbReference type="ARBA" id="ARBA00022723"/>
    </source>
</evidence>
<keyword evidence="4 6" id="KW-0862">Zinc</keyword>
<feature type="domain" description="Peptidase M48" evidence="8">
    <location>
        <begin position="133"/>
        <end position="203"/>
    </location>
</feature>
<reference evidence="9 10" key="1">
    <citation type="submission" date="2018-05" db="EMBL/GenBank/DDBJ databases">
        <title>Lujinxingia marina gen. nov. sp. nov., a new facultative anaerobic member of the class Deltaproteobacteria, and proposal of Lujinxingaceae fam. nov.</title>
        <authorList>
            <person name="Li C.-M."/>
        </authorList>
    </citation>
    <scope>NUCLEOTIDE SEQUENCE [LARGE SCALE GENOMIC DNA]</scope>
    <source>
        <strain evidence="9 10">B210</strain>
    </source>
</reference>
<keyword evidence="7" id="KW-0472">Membrane</keyword>
<gene>
    <name evidence="9" type="ORF">DL240_15165</name>
</gene>
<evidence type="ECO:0000256" key="4">
    <source>
        <dbReference type="ARBA" id="ARBA00022833"/>
    </source>
</evidence>
<evidence type="ECO:0000256" key="6">
    <source>
        <dbReference type="RuleBase" id="RU003983"/>
    </source>
</evidence>
<protein>
    <recommendedName>
        <fullName evidence="8">Peptidase M48 domain-containing protein</fullName>
    </recommendedName>
</protein>
<dbReference type="GO" id="GO:0004222">
    <property type="term" value="F:metalloendopeptidase activity"/>
    <property type="evidence" value="ECO:0007669"/>
    <property type="project" value="InterPro"/>
</dbReference>
<name>A0A328C3Y2_9DELT</name>
<dbReference type="InterPro" id="IPR052173">
    <property type="entry name" value="Beta-lactam_resp_regulator"/>
</dbReference>
<keyword evidence="7" id="KW-1133">Transmembrane helix</keyword>